<name>A0ABP1D9N4_9APHY</name>
<protein>
    <recommendedName>
        <fullName evidence="4">Coilin</fullName>
    </recommendedName>
</protein>
<evidence type="ECO:0000313" key="3">
    <source>
        <dbReference type="Proteomes" id="UP001497453"/>
    </source>
</evidence>
<proteinExistence type="predicted"/>
<gene>
    <name evidence="2" type="ORF">GFSPODELE1_LOCUS4717</name>
</gene>
<feature type="compositionally biased region" description="Low complexity" evidence="1">
    <location>
        <begin position="138"/>
        <end position="167"/>
    </location>
</feature>
<feature type="region of interest" description="Disordered" evidence="1">
    <location>
        <begin position="85"/>
        <end position="248"/>
    </location>
</feature>
<dbReference type="Proteomes" id="UP001497453">
    <property type="component" value="Chromosome 3"/>
</dbReference>
<feature type="compositionally biased region" description="Polar residues" evidence="1">
    <location>
        <begin position="180"/>
        <end position="200"/>
    </location>
</feature>
<accession>A0ABP1D9N4</accession>
<feature type="compositionally biased region" description="Polar residues" evidence="1">
    <location>
        <begin position="255"/>
        <end position="270"/>
    </location>
</feature>
<reference evidence="3" key="1">
    <citation type="submission" date="2024-04" db="EMBL/GenBank/DDBJ databases">
        <authorList>
            <person name="Shaw F."/>
            <person name="Minotto A."/>
        </authorList>
    </citation>
    <scope>NUCLEOTIDE SEQUENCE [LARGE SCALE GENOMIC DNA]</scope>
</reference>
<keyword evidence="3" id="KW-1185">Reference proteome</keyword>
<dbReference type="EMBL" id="OZ037946">
    <property type="protein sequence ID" value="CAL1703768.1"/>
    <property type="molecule type" value="Genomic_DNA"/>
</dbReference>
<feature type="region of interest" description="Disordered" evidence="1">
    <location>
        <begin position="255"/>
        <end position="274"/>
    </location>
</feature>
<evidence type="ECO:0008006" key="4">
    <source>
        <dbReference type="Google" id="ProtNLM"/>
    </source>
</evidence>
<sequence>MRIRLQSSPSLPFFKAWFCPKSETSILELKQNICADVQALREADIVAQDVTLLLDDFELLESSPLNVIRDGDLIFVKRTAVQSSKRKADHVDDNVKAKRRKVSRIATLSPPPVAPAQARQTAIPPNKAASQRPDYESDSSSPSSSDSELESSKPSSSESSSAESSSDSDSDESRTSSESAPTSLPSKPTKPITQPANVSQEHLIHHIPPGHGKSSTHNRNLRRRRKKQFEKLASQTEPKSVNDIPLGKKDIPLQLNKSISNTPGPSTSPDKTPAPGIMMASLSNKNKRRGFKNTMTNPLAAKIVFDSSDEAQNQTAETRGASQVVSEALPFAEAPRDEIVSASWTTRPRLIPPSEKQENGLIPSNMFVTSVDVEEGLRPQKRKKKARAVAEAEAEVEMDFLDYGEADQSVDVVTTQRSPERTAVPIQAWTDVALSAAGLVDDITRQWDNLVKVTDRTQVIPGTLLAWKELGINPSTFTPEMLVKVGTVVKFADDKVVLEQQTDSNEMTLSFGGAVMDEDIALEPTLLEVGWDQIAGGDYKFYISS</sequence>
<organism evidence="2 3">
    <name type="scientific">Somion occarium</name>
    <dbReference type="NCBI Taxonomy" id="3059160"/>
    <lineage>
        <taxon>Eukaryota</taxon>
        <taxon>Fungi</taxon>
        <taxon>Dikarya</taxon>
        <taxon>Basidiomycota</taxon>
        <taxon>Agaricomycotina</taxon>
        <taxon>Agaricomycetes</taxon>
        <taxon>Polyporales</taxon>
        <taxon>Cerrenaceae</taxon>
        <taxon>Somion</taxon>
    </lineage>
</organism>
<feature type="compositionally biased region" description="Basic residues" evidence="1">
    <location>
        <begin position="214"/>
        <end position="228"/>
    </location>
</feature>
<evidence type="ECO:0000256" key="1">
    <source>
        <dbReference type="SAM" id="MobiDB-lite"/>
    </source>
</evidence>
<evidence type="ECO:0000313" key="2">
    <source>
        <dbReference type="EMBL" id="CAL1703768.1"/>
    </source>
</evidence>